<keyword evidence="7 12" id="KW-0103">Bromodomain</keyword>
<feature type="transmembrane region" description="Helical" evidence="14">
    <location>
        <begin position="798"/>
        <end position="828"/>
    </location>
</feature>
<feature type="domain" description="Bromo" evidence="15">
    <location>
        <begin position="184"/>
        <end position="254"/>
    </location>
</feature>
<evidence type="ECO:0000259" key="15">
    <source>
        <dbReference type="PROSITE" id="PS50014"/>
    </source>
</evidence>
<feature type="transmembrane region" description="Helical" evidence="14">
    <location>
        <begin position="765"/>
        <end position="791"/>
    </location>
</feature>
<evidence type="ECO:0000256" key="1">
    <source>
        <dbReference type="ARBA" id="ARBA00004123"/>
    </source>
</evidence>
<dbReference type="SUPFAM" id="SSF47370">
    <property type="entry name" value="Bromodomain"/>
    <property type="match status" value="1"/>
</dbReference>
<dbReference type="PRINTS" id="PR00503">
    <property type="entry name" value="BROMODOMAIN"/>
</dbReference>
<dbReference type="InterPro" id="IPR001487">
    <property type="entry name" value="Bromodomain"/>
</dbReference>
<evidence type="ECO:0000256" key="5">
    <source>
        <dbReference type="ARBA" id="ARBA00022989"/>
    </source>
</evidence>
<dbReference type="InterPro" id="IPR036427">
    <property type="entry name" value="Bromodomain-like_sf"/>
</dbReference>
<evidence type="ECO:0000256" key="8">
    <source>
        <dbReference type="ARBA" id="ARBA00023136"/>
    </source>
</evidence>
<dbReference type="Pfam" id="PF01529">
    <property type="entry name" value="DHHC"/>
    <property type="match status" value="1"/>
</dbReference>
<dbReference type="Pfam" id="PF12024">
    <property type="entry name" value="DUF3512"/>
    <property type="match status" value="1"/>
</dbReference>
<dbReference type="EMBL" id="JACTAM010000016">
    <property type="protein sequence ID" value="KAI2654856.1"/>
    <property type="molecule type" value="Genomic_DNA"/>
</dbReference>
<organism evidence="16 17">
    <name type="scientific">Labeo rohita</name>
    <name type="common">Indian major carp</name>
    <name type="synonym">Cyprinus rohita</name>
    <dbReference type="NCBI Taxonomy" id="84645"/>
    <lineage>
        <taxon>Eukaryota</taxon>
        <taxon>Metazoa</taxon>
        <taxon>Chordata</taxon>
        <taxon>Craniata</taxon>
        <taxon>Vertebrata</taxon>
        <taxon>Euteleostomi</taxon>
        <taxon>Actinopterygii</taxon>
        <taxon>Neopterygii</taxon>
        <taxon>Teleostei</taxon>
        <taxon>Ostariophysi</taxon>
        <taxon>Cypriniformes</taxon>
        <taxon>Cyprinidae</taxon>
        <taxon>Labeoninae</taxon>
        <taxon>Labeonini</taxon>
        <taxon>Labeo</taxon>
    </lineage>
</organism>
<feature type="region of interest" description="Disordered" evidence="13">
    <location>
        <begin position="38"/>
        <end position="117"/>
    </location>
</feature>
<feature type="compositionally biased region" description="Basic and acidic residues" evidence="13">
    <location>
        <begin position="51"/>
        <end position="64"/>
    </location>
</feature>
<evidence type="ECO:0000256" key="4">
    <source>
        <dbReference type="ARBA" id="ARBA00022853"/>
    </source>
</evidence>
<dbReference type="Proteomes" id="UP000830375">
    <property type="component" value="Unassembled WGS sequence"/>
</dbReference>
<evidence type="ECO:0000256" key="9">
    <source>
        <dbReference type="ARBA" id="ARBA00023163"/>
    </source>
</evidence>
<evidence type="ECO:0000256" key="10">
    <source>
        <dbReference type="ARBA" id="ARBA00023242"/>
    </source>
</evidence>
<evidence type="ECO:0000256" key="13">
    <source>
        <dbReference type="SAM" id="MobiDB-lite"/>
    </source>
</evidence>
<evidence type="ECO:0000256" key="11">
    <source>
        <dbReference type="ARBA" id="ARBA00040982"/>
    </source>
</evidence>
<reference evidence="16 17" key="1">
    <citation type="submission" date="2022-01" db="EMBL/GenBank/DDBJ databases">
        <title>A high-quality chromosome-level genome assembly of rohu carp, Labeo rohita.</title>
        <authorList>
            <person name="Arick M.A. II"/>
            <person name="Hsu C.-Y."/>
            <person name="Magbanua Z."/>
            <person name="Pechanova O."/>
            <person name="Grover C."/>
            <person name="Miller E."/>
            <person name="Thrash A."/>
            <person name="Ezzel L."/>
            <person name="Alam S."/>
            <person name="Benzie J."/>
            <person name="Hamilton M."/>
            <person name="Karsi A."/>
            <person name="Lawrence M.L."/>
            <person name="Peterson D.G."/>
        </authorList>
    </citation>
    <scope>NUCLEOTIDE SEQUENCE [LARGE SCALE GENOMIC DNA]</scope>
    <source>
        <strain evidence="17">BAU-BD-2019</strain>
        <tissue evidence="16">Blood</tissue>
    </source>
</reference>
<evidence type="ECO:0000256" key="3">
    <source>
        <dbReference type="ARBA" id="ARBA00022692"/>
    </source>
</evidence>
<feature type="compositionally biased region" description="Basic residues" evidence="13">
    <location>
        <begin position="65"/>
        <end position="74"/>
    </location>
</feature>
<feature type="transmembrane region" description="Helical" evidence="14">
    <location>
        <begin position="630"/>
        <end position="659"/>
    </location>
</feature>
<keyword evidence="9" id="KW-0804">Transcription</keyword>
<dbReference type="PANTHER" id="PTHR22881:SF4">
    <property type="entry name" value="BROMODOMAIN-CONTAINING PROTEIN 9"/>
    <property type="match status" value="1"/>
</dbReference>
<evidence type="ECO:0000256" key="2">
    <source>
        <dbReference type="ARBA" id="ARBA00004141"/>
    </source>
</evidence>
<evidence type="ECO:0000256" key="12">
    <source>
        <dbReference type="PROSITE-ProRule" id="PRU00035"/>
    </source>
</evidence>
<feature type="transmembrane region" description="Helical" evidence="14">
    <location>
        <begin position="671"/>
        <end position="691"/>
    </location>
</feature>
<comment type="subcellular location">
    <subcellularLocation>
        <location evidence="2">Membrane</location>
        <topology evidence="2">Multi-pass membrane protein</topology>
    </subcellularLocation>
    <subcellularLocation>
        <location evidence="1">Nucleus</location>
    </subcellularLocation>
</comment>
<keyword evidence="10" id="KW-0539">Nucleus</keyword>
<evidence type="ECO:0000313" key="17">
    <source>
        <dbReference type="Proteomes" id="UP000830375"/>
    </source>
</evidence>
<keyword evidence="5 14" id="KW-1133">Transmembrane helix</keyword>
<dbReference type="PANTHER" id="PTHR22881">
    <property type="entry name" value="BROMODOMAIN CONTAINING PROTEIN"/>
    <property type="match status" value="1"/>
</dbReference>
<dbReference type="InterPro" id="IPR001594">
    <property type="entry name" value="Palmitoyltrfase_DHHC"/>
</dbReference>
<dbReference type="InterPro" id="IPR021900">
    <property type="entry name" value="DUF3512"/>
</dbReference>
<gene>
    <name evidence="16" type="ORF">H4Q32_017126</name>
</gene>
<dbReference type="Gene3D" id="1.20.920.10">
    <property type="entry name" value="Bromodomain-like"/>
    <property type="match status" value="1"/>
</dbReference>
<name>A0ABQ8LX72_LABRO</name>
<evidence type="ECO:0000256" key="7">
    <source>
        <dbReference type="ARBA" id="ARBA00023117"/>
    </source>
</evidence>
<dbReference type="InterPro" id="IPR051831">
    <property type="entry name" value="Bromodomain_contain_prot"/>
</dbReference>
<feature type="compositionally biased region" description="Basic and acidic residues" evidence="13">
    <location>
        <begin position="75"/>
        <end position="86"/>
    </location>
</feature>
<dbReference type="SMART" id="SM00297">
    <property type="entry name" value="BROMO"/>
    <property type="match status" value="1"/>
</dbReference>
<proteinExistence type="predicted"/>
<keyword evidence="6" id="KW-0805">Transcription regulation</keyword>
<sequence length="969" mass="109547">MYEKAFKLTLDVSVWCFSDYEDKPLDKPLKLVLKVGGSEVTELSGSGHDSSYYDDRSDHEWERHKEKKKKKKKKSEKEKYVDDEERRRRKEEKKKKREREQSENAASAPVEPFTLPKPVEVVLEEKKRKRDKFESESEADEFHPGVKVEVEQQADRPVRACRTQQENEATPRQQLLEHFLRLLQRKDPHGFFAFPVTDAIAPGYSMIIKHPMDFSTMKDKIGANEYKTITEFKADFKLMCDNAMVYNRPETVYYKAAKKLLHTGFKMMSKERLLALKRSMSFMQDMDFSQQAAILGDDDITPEEPVTEILPIHTEYPKKSKKQPVKEPIISDLYELEGNACSLTDSTAEEHVLALVEHAADEARDRINRFMPNSKIGYLKKDSEEEETHPVDLSSLANKLIPGLTSLGFKDDRRHKVTFLSSAYNTQTLQNNSVYPDLLPEEMDMLYSAYGDETGVQCALSLQEFVKGCGTFTRRLVDDLLDKMTADGSGIEAGSVLDFMSMKSYPNMSLDVLNTLGKCVKKEPEHEDGHQHFDDAAKLLQEFQDAAVDRVGSRPSSNLSSLQRWFRTRMSSCSLQNPDPPPTADLNCFGRHRRRTAPQNSSRNELFAPPLHSRINGWSLPLHGFQLVAWLIYCFMAIVGFGVYIPLLPAPWSFAAYAVSFTDHPQKQKCFMLIGTAFVLHLVTHVVAVTIDPADVSVRRRKDYSSPMPVFDNTKHQHVIDNLHCTLCEVDVGPKAKHCSTCNKCIADFDHHCKWLNNCVGGRNYWFFFVTISSAVIGMILLVLVVLFVFIEHYTGSISLLALAFITILLALAALLLLCHLLCFHIYLLSQGISTYEYIVQKRQTPNPKEKEQVPPPLPSNGATAQSLGPLESPVNCDAPMEEVSGERHLDYSSKSPTQMIPGEPVMSLPMGWNPSGIEKPQAPGQSVVKPAEGRPIVQDPLGSSIMDAAVVHQQLMTDAQTQAKEQMP</sequence>
<keyword evidence="8 14" id="KW-0472">Membrane</keyword>
<evidence type="ECO:0000256" key="14">
    <source>
        <dbReference type="SAM" id="Phobius"/>
    </source>
</evidence>
<feature type="compositionally biased region" description="Basic residues" evidence="13">
    <location>
        <begin position="87"/>
        <end position="97"/>
    </location>
</feature>
<keyword evidence="4" id="KW-0156">Chromatin regulator</keyword>
<dbReference type="Pfam" id="PF00439">
    <property type="entry name" value="Bromodomain"/>
    <property type="match status" value="1"/>
</dbReference>
<dbReference type="PROSITE" id="PS50216">
    <property type="entry name" value="DHHC"/>
    <property type="match status" value="1"/>
</dbReference>
<comment type="caution">
    <text evidence="16">The sequence shown here is derived from an EMBL/GenBank/DDBJ whole genome shotgun (WGS) entry which is preliminary data.</text>
</comment>
<dbReference type="PROSITE" id="PS50014">
    <property type="entry name" value="BROMODOMAIN_2"/>
    <property type="match status" value="1"/>
</dbReference>
<keyword evidence="17" id="KW-1185">Reference proteome</keyword>
<dbReference type="CDD" id="cd05513">
    <property type="entry name" value="Bromo_brd7_like"/>
    <property type="match status" value="1"/>
</dbReference>
<protein>
    <recommendedName>
        <fullName evidence="11">Bromodomain-containing protein 9</fullName>
    </recommendedName>
</protein>
<evidence type="ECO:0000256" key="6">
    <source>
        <dbReference type="ARBA" id="ARBA00023015"/>
    </source>
</evidence>
<evidence type="ECO:0000313" key="16">
    <source>
        <dbReference type="EMBL" id="KAI2654856.1"/>
    </source>
</evidence>
<accession>A0ABQ8LX72</accession>
<keyword evidence="3 14" id="KW-0812">Transmembrane</keyword>